<name>A0A3B0A632_9ACTN</name>
<gene>
    <name evidence="1" type="ORF">D7193_15415</name>
</gene>
<evidence type="ECO:0000313" key="2">
    <source>
        <dbReference type="Proteomes" id="UP000279968"/>
    </source>
</evidence>
<dbReference type="AlphaFoldDB" id="A0A3B0A632"/>
<dbReference type="Proteomes" id="UP000279968">
    <property type="component" value="Unassembled WGS sequence"/>
</dbReference>
<keyword evidence="2" id="KW-1185">Reference proteome</keyword>
<dbReference type="OrthoDB" id="3392318at2"/>
<accession>A0A3B0A632</accession>
<protein>
    <submittedName>
        <fullName evidence="1">Uncharacterized protein</fullName>
    </submittedName>
</protein>
<organism evidence="1 2">
    <name type="scientific">Micromonospora costi</name>
    <dbReference type="NCBI Taxonomy" id="1530042"/>
    <lineage>
        <taxon>Bacteria</taxon>
        <taxon>Bacillati</taxon>
        <taxon>Actinomycetota</taxon>
        <taxon>Actinomycetes</taxon>
        <taxon>Micromonosporales</taxon>
        <taxon>Micromonosporaceae</taxon>
        <taxon>Micromonospora</taxon>
    </lineage>
</organism>
<evidence type="ECO:0000313" key="1">
    <source>
        <dbReference type="EMBL" id="RKN55972.1"/>
    </source>
</evidence>
<proteinExistence type="predicted"/>
<dbReference type="RefSeq" id="WP_120780155.1">
    <property type="nucleotide sequence ID" value="NZ_JBHLUP010000002.1"/>
</dbReference>
<dbReference type="EMBL" id="RBAN01000002">
    <property type="protein sequence ID" value="RKN55972.1"/>
    <property type="molecule type" value="Genomic_DNA"/>
</dbReference>
<comment type="caution">
    <text evidence="1">The sequence shown here is derived from an EMBL/GenBank/DDBJ whole genome shotgun (WGS) entry which is preliminary data.</text>
</comment>
<reference evidence="1 2" key="1">
    <citation type="journal article" date="2015" name="Int. J. Syst. Evol. Microbiol.">
        <title>Micromonospora costi sp. nov., isolated from a leaf of Costus speciosus.</title>
        <authorList>
            <person name="Thawai C."/>
        </authorList>
    </citation>
    <scope>NUCLEOTIDE SEQUENCE [LARGE SCALE GENOMIC DNA]</scope>
    <source>
        <strain evidence="1 2">CS1-12</strain>
    </source>
</reference>
<sequence length="77" mass="8560">MWQRADVPAVGGPVDGRNLLVPTNDEGLPPETIDQSWLWIEYGGELLDADVDGQYELESQAGAGPPWVYVWVPNRRP</sequence>